<feature type="region of interest" description="Disordered" evidence="5">
    <location>
        <begin position="691"/>
        <end position="759"/>
    </location>
</feature>
<dbReference type="Pfam" id="PF00856">
    <property type="entry name" value="SET"/>
    <property type="match status" value="1"/>
</dbReference>
<protein>
    <submittedName>
        <fullName evidence="7">SET domain-containing protein 3</fullName>
    </submittedName>
</protein>
<evidence type="ECO:0000313" key="8">
    <source>
        <dbReference type="Proteomes" id="UP001151516"/>
    </source>
</evidence>
<dbReference type="InterPro" id="IPR001965">
    <property type="entry name" value="Znf_PHD"/>
</dbReference>
<feature type="compositionally biased region" description="Polar residues" evidence="5">
    <location>
        <begin position="923"/>
        <end position="935"/>
    </location>
</feature>
<dbReference type="InterPro" id="IPR013083">
    <property type="entry name" value="Znf_RING/FYVE/PHD"/>
</dbReference>
<evidence type="ECO:0000256" key="3">
    <source>
        <dbReference type="ARBA" id="ARBA00022833"/>
    </source>
</evidence>
<proteinExistence type="predicted"/>
<keyword evidence="4" id="KW-0156">Chromatin regulator</keyword>
<evidence type="ECO:0000256" key="1">
    <source>
        <dbReference type="ARBA" id="ARBA00022723"/>
    </source>
</evidence>
<evidence type="ECO:0000256" key="2">
    <source>
        <dbReference type="ARBA" id="ARBA00022771"/>
    </source>
</evidence>
<feature type="compositionally biased region" description="Basic and acidic residues" evidence="5">
    <location>
        <begin position="982"/>
        <end position="995"/>
    </location>
</feature>
<dbReference type="SMART" id="SM00317">
    <property type="entry name" value="SET"/>
    <property type="match status" value="1"/>
</dbReference>
<feature type="region of interest" description="Disordered" evidence="5">
    <location>
        <begin position="200"/>
        <end position="253"/>
    </location>
</feature>
<dbReference type="EMBL" id="JANBTX010000019">
    <property type="protein sequence ID" value="KAJ2689813.1"/>
    <property type="molecule type" value="Genomic_DNA"/>
</dbReference>
<feature type="compositionally biased region" description="Polar residues" evidence="5">
    <location>
        <begin position="240"/>
        <end position="252"/>
    </location>
</feature>
<dbReference type="SUPFAM" id="SSF57903">
    <property type="entry name" value="FYVE/PHD zinc finger"/>
    <property type="match status" value="1"/>
</dbReference>
<dbReference type="InterPro" id="IPR046341">
    <property type="entry name" value="SET_dom_sf"/>
</dbReference>
<dbReference type="Pfam" id="PF20826">
    <property type="entry name" value="PHD_5"/>
    <property type="match status" value="1"/>
</dbReference>
<accession>A0A9W8L6Q8</accession>
<evidence type="ECO:0000259" key="6">
    <source>
        <dbReference type="PROSITE" id="PS50280"/>
    </source>
</evidence>
<comment type="caution">
    <text evidence="7">The sequence shown here is derived from an EMBL/GenBank/DDBJ whole genome shotgun (WGS) entry which is preliminary data.</text>
</comment>
<dbReference type="Proteomes" id="UP001151516">
    <property type="component" value="Unassembled WGS sequence"/>
</dbReference>
<dbReference type="CDD" id="cd15550">
    <property type="entry name" value="PHD_MLL5"/>
    <property type="match status" value="1"/>
</dbReference>
<dbReference type="OrthoDB" id="79252at2759"/>
<dbReference type="PANTHER" id="PTHR46462">
    <property type="entry name" value="UPSET, ISOFORM A"/>
    <property type="match status" value="1"/>
</dbReference>
<evidence type="ECO:0000313" key="7">
    <source>
        <dbReference type="EMBL" id="KAJ2689813.1"/>
    </source>
</evidence>
<dbReference type="InterPro" id="IPR019786">
    <property type="entry name" value="Zinc_finger_PHD-type_CS"/>
</dbReference>
<evidence type="ECO:0000256" key="5">
    <source>
        <dbReference type="SAM" id="MobiDB-lite"/>
    </source>
</evidence>
<feature type="compositionally biased region" description="Polar residues" evidence="5">
    <location>
        <begin position="588"/>
        <end position="598"/>
    </location>
</feature>
<reference evidence="7" key="1">
    <citation type="submission" date="2022-07" db="EMBL/GenBank/DDBJ databases">
        <title>Phylogenomic reconstructions and comparative analyses of Kickxellomycotina fungi.</title>
        <authorList>
            <person name="Reynolds N.K."/>
            <person name="Stajich J.E."/>
            <person name="Barry K."/>
            <person name="Grigoriev I.V."/>
            <person name="Crous P."/>
            <person name="Smith M.E."/>
        </authorList>
    </citation>
    <scope>NUCLEOTIDE SEQUENCE</scope>
    <source>
        <strain evidence="7">CBS 109367</strain>
    </source>
</reference>
<sequence length="1049" mass="111104">MLPTASASLHDNGGDSTPDEDQGVIRCICNIDDDDGFTIQCENCLVWQHAVCVNVNQDNVPDEYLCEKCNPRKLDVKRAVDYQKRRLESETKQVKDSRKRPKYIGGKVKRSDDANDRRKRAPDSKVPRTKPPKPTASRESSSPASIPTGDKGRETPIILDNSYTSIERNILGADVQVLFQSVLSQLAAQSGVAGPAATAAQVTAHATDPAEQSTSEQPSRREATDLTDVAETKDRRSDGPTPTSEVHAQKPTTPVAALPAMVRMAEEEVSQVTLAYKGFAKRDRGQTGLFAREPIAPGRYICEYRGQVVLKAAYKEDPKNYYELLRTTRPHSHFYPDIDLCVDARRQGSEARFVRRSCEANMTLKSICVPSRADSLIHLGLFTTRGVEADEELTVGWEWDDGELPAVARMSASDAEDYLGRPEGRRMSKVWRQAFAGITCACGDLQCNVRRLFAMLGVEETVSRPDSGTSIKRRTSRPHKIDTTGADGPDAGMSSPTAQHIRSPDSARAALGNHSRKGSLADLGASPESPLANRGVSSNGGANGDARSMLSVLSVQRASGNDSSAFQQQRDGNGSSDDDDGDSERQPRSSVNGHSSNALAVERVPSRNSSNHSSKSRSQSQSRKRKPSALSGDLVGDKGTRPASPMLGVESSKKQRSSSESPVPRKVSSPGCSLPLKKLWMSQYLEKAEVLSGGGGQSALVSPSADLEVSANPKRANTMPSSSNGPELAKLEREAEAPMSDQDVEMSEEKPCLPPLPLLASGEHATEVPAPGLAVAEELPIEDDVSAADQSVVKTLPTDADAPTPTPTDAATLLEPPVSGGVASDVPGESVTLEDHSSAQAVVPAGAATDEPKVEVEAAPKAAPVKKQRLSLEEYNKRRRGNTAAPASGEGEGATARPAKDMDTPVPLLSSASVVSGEASSATPLSMTASPSPTLSGRPGSGSAAVPASIPATALPPRASRSPPPPPPPLPLPLQGGSERAGGGHELPRQRDRGHGLHMPQAQRSDWRGNSRALSMSPGPYQHSAAPGSAPRRTGLGPGGSRGGSPSRK</sequence>
<dbReference type="Gene3D" id="2.170.270.10">
    <property type="entry name" value="SET domain"/>
    <property type="match status" value="1"/>
</dbReference>
<evidence type="ECO:0000256" key="4">
    <source>
        <dbReference type="ARBA" id="ARBA00022853"/>
    </source>
</evidence>
<feature type="compositionally biased region" description="Pro residues" evidence="5">
    <location>
        <begin position="962"/>
        <end position="972"/>
    </location>
</feature>
<dbReference type="AlphaFoldDB" id="A0A9W8L6Q8"/>
<gene>
    <name evidence="7" type="primary">SET3</name>
    <name evidence="7" type="ORF">IWW39_001158</name>
</gene>
<dbReference type="GO" id="GO:0006355">
    <property type="term" value="P:regulation of DNA-templated transcription"/>
    <property type="evidence" value="ECO:0007669"/>
    <property type="project" value="TreeGrafter"/>
</dbReference>
<keyword evidence="2" id="KW-0863">Zinc-finger</keyword>
<dbReference type="Gene3D" id="3.30.40.10">
    <property type="entry name" value="Zinc/RING finger domain, C3HC4 (zinc finger)"/>
    <property type="match status" value="1"/>
</dbReference>
<dbReference type="InterPro" id="IPR001214">
    <property type="entry name" value="SET_dom"/>
</dbReference>
<dbReference type="GO" id="GO:0034967">
    <property type="term" value="C:Set3 complex"/>
    <property type="evidence" value="ECO:0007669"/>
    <property type="project" value="TreeGrafter"/>
</dbReference>
<dbReference type="PROSITE" id="PS50280">
    <property type="entry name" value="SET"/>
    <property type="match status" value="1"/>
</dbReference>
<feature type="compositionally biased region" description="Low complexity" evidence="5">
    <location>
        <begin position="905"/>
        <end position="922"/>
    </location>
</feature>
<feature type="region of interest" description="Disordered" evidence="5">
    <location>
        <begin position="88"/>
        <end position="156"/>
    </location>
</feature>
<feature type="region of interest" description="Disordered" evidence="5">
    <location>
        <begin position="795"/>
        <end position="1049"/>
    </location>
</feature>
<feature type="compositionally biased region" description="Basic and acidic residues" evidence="5">
    <location>
        <begin position="218"/>
        <end position="238"/>
    </location>
</feature>
<dbReference type="GO" id="GO:0070210">
    <property type="term" value="C:Rpd3L-Expanded complex"/>
    <property type="evidence" value="ECO:0007669"/>
    <property type="project" value="TreeGrafter"/>
</dbReference>
<keyword evidence="1" id="KW-0479">Metal-binding</keyword>
<feature type="region of interest" description="Disordered" evidence="5">
    <location>
        <begin position="463"/>
        <end position="673"/>
    </location>
</feature>
<feature type="compositionally biased region" description="Low complexity" evidence="5">
    <location>
        <begin position="606"/>
        <end position="621"/>
    </location>
</feature>
<dbReference type="InterPro" id="IPR011011">
    <property type="entry name" value="Znf_FYVE_PHD"/>
</dbReference>
<dbReference type="GO" id="GO:0006325">
    <property type="term" value="P:chromatin organization"/>
    <property type="evidence" value="ECO:0007669"/>
    <property type="project" value="UniProtKB-KW"/>
</dbReference>
<keyword evidence="8" id="KW-1185">Reference proteome</keyword>
<dbReference type="SMART" id="SM00249">
    <property type="entry name" value="PHD"/>
    <property type="match status" value="1"/>
</dbReference>
<name>A0A9W8L6Q8_9FUNG</name>
<feature type="domain" description="SET" evidence="6">
    <location>
        <begin position="270"/>
        <end position="398"/>
    </location>
</feature>
<feature type="compositionally biased region" description="Low complexity" evidence="5">
    <location>
        <begin position="795"/>
        <end position="817"/>
    </location>
</feature>
<dbReference type="PANTHER" id="PTHR46462:SF3">
    <property type="entry name" value="UPSET, ISOFORM A"/>
    <property type="match status" value="1"/>
</dbReference>
<organism evidence="7 8">
    <name type="scientific">Coemansia spiralis</name>
    <dbReference type="NCBI Taxonomy" id="417178"/>
    <lineage>
        <taxon>Eukaryota</taxon>
        <taxon>Fungi</taxon>
        <taxon>Fungi incertae sedis</taxon>
        <taxon>Zoopagomycota</taxon>
        <taxon>Kickxellomycotina</taxon>
        <taxon>Kickxellomycetes</taxon>
        <taxon>Kickxellales</taxon>
        <taxon>Kickxellaceae</taxon>
        <taxon>Coemansia</taxon>
    </lineage>
</organism>
<dbReference type="GO" id="GO:0008270">
    <property type="term" value="F:zinc ion binding"/>
    <property type="evidence" value="ECO:0007669"/>
    <property type="project" value="UniProtKB-KW"/>
</dbReference>
<dbReference type="PROSITE" id="PS01359">
    <property type="entry name" value="ZF_PHD_1"/>
    <property type="match status" value="1"/>
</dbReference>
<dbReference type="SUPFAM" id="SSF82199">
    <property type="entry name" value="SET domain"/>
    <property type="match status" value="1"/>
</dbReference>
<keyword evidence="3" id="KW-0862">Zinc</keyword>
<feature type="compositionally biased region" description="Basic and acidic residues" evidence="5">
    <location>
        <begin position="109"/>
        <end position="126"/>
    </location>
</feature>
<feature type="compositionally biased region" description="Polar residues" evidence="5">
    <location>
        <begin position="551"/>
        <end position="570"/>
    </location>
</feature>